<dbReference type="RefSeq" id="WP_199825801.1">
    <property type="nucleotide sequence ID" value="NZ_JBEPNV010000001.1"/>
</dbReference>
<feature type="region of interest" description="Disordered" evidence="10">
    <location>
        <begin position="1"/>
        <end position="24"/>
    </location>
</feature>
<keyword evidence="7" id="KW-0408">Iron</keyword>
<evidence type="ECO:0000256" key="8">
    <source>
        <dbReference type="ARBA" id="ARBA00023014"/>
    </source>
</evidence>
<sequence>MGAGHAPRPSPRGDGADPRSPRAVTLRPGADLDGFRKAVRSLVAQGVAPGAVTWSVTDSPGLFSGDGEPAAGAPLVLPKAVASLIPQVIPHRDPERYGLLYALVWRVCRGERHLMEVGSDPLVHRLHRMAKAIGRDLHKMHAFLRFRRAEGPDGERYVAWFEPDHHILEAAAPFFVNRFRGMRWSILTPDGSAHWDTETLTFGPAGDRAQLPEGDGFEAGWQTYYESTFNPARTNLKAMRAEMPKKYWHNMPETAAIPALVRAAAGRTVAMIEREPTLPTRREPARAVAAMADQDPKTLEELNAIIRRTEPLVPGATQAVLGEGPVGATVAFVGEQPGDQEDRQGRPFVGPAGQLLSRAMAEAGIDRGASYLTNAVKHFKFEERGKRRIHQKPTAGEVSHYRWWLDRELEFVGPKLVVALGATAVLALTGKAIPITRARGPFRFDRHDNRFQGFITVHPSYLLRLPDEAKAEAYAAFVDDLRRVEALGRELAA</sequence>
<feature type="domain" description="Uracil-DNA glycosylase-like" evidence="11">
    <location>
        <begin position="321"/>
        <end position="482"/>
    </location>
</feature>
<organism evidence="12 13">
    <name type="scientific">Methylobacterium radiotolerans</name>
    <dbReference type="NCBI Taxonomy" id="31998"/>
    <lineage>
        <taxon>Bacteria</taxon>
        <taxon>Pseudomonadati</taxon>
        <taxon>Pseudomonadota</taxon>
        <taxon>Alphaproteobacteria</taxon>
        <taxon>Hyphomicrobiales</taxon>
        <taxon>Methylobacteriaceae</taxon>
        <taxon>Methylobacterium</taxon>
    </lineage>
</organism>
<keyword evidence="4" id="KW-0479">Metal-binding</keyword>
<evidence type="ECO:0000256" key="9">
    <source>
        <dbReference type="ARBA" id="ARBA00023204"/>
    </source>
</evidence>
<evidence type="ECO:0000256" key="5">
    <source>
        <dbReference type="ARBA" id="ARBA00022763"/>
    </source>
</evidence>
<dbReference type="NCBIfam" id="TIGR03915">
    <property type="entry name" value="SAM_7_link_chp"/>
    <property type="match status" value="1"/>
</dbReference>
<evidence type="ECO:0000313" key="12">
    <source>
        <dbReference type="EMBL" id="MET3866743.1"/>
    </source>
</evidence>
<dbReference type="Gene3D" id="3.40.470.10">
    <property type="entry name" value="Uracil-DNA glycosylase-like domain"/>
    <property type="match status" value="1"/>
</dbReference>
<dbReference type="SMART" id="SM00986">
    <property type="entry name" value="UDG"/>
    <property type="match status" value="1"/>
</dbReference>
<dbReference type="Pfam" id="PF13566">
    <property type="entry name" value="DUF4130"/>
    <property type="match status" value="1"/>
</dbReference>
<evidence type="ECO:0000256" key="2">
    <source>
        <dbReference type="ARBA" id="ARBA00019403"/>
    </source>
</evidence>
<keyword evidence="12" id="KW-0808">Transferase</keyword>
<gene>
    <name evidence="12" type="ORF">ABIC20_004052</name>
</gene>
<dbReference type="PANTHER" id="PTHR33693:SF9">
    <property type="entry name" value="TYPE-4 URACIL-DNA GLYCOSYLASE"/>
    <property type="match status" value="1"/>
</dbReference>
<dbReference type="CDD" id="cd10030">
    <property type="entry name" value="UDG-F4_TTUDGA_SPO1dp_like"/>
    <property type="match status" value="1"/>
</dbReference>
<dbReference type="InterPro" id="IPR036895">
    <property type="entry name" value="Uracil-DNA_glycosylase-like_sf"/>
</dbReference>
<dbReference type="Pfam" id="PF03167">
    <property type="entry name" value="UDG"/>
    <property type="match status" value="1"/>
</dbReference>
<name>A0ABV2NJS4_9HYPH</name>
<comment type="caution">
    <text evidence="12">The sequence shown here is derived from an EMBL/GenBank/DDBJ whole genome shotgun (WGS) entry which is preliminary data.</text>
</comment>
<protein>
    <recommendedName>
        <fullName evidence="2">Type-4 uracil-DNA glycosylase</fullName>
    </recommendedName>
</protein>
<evidence type="ECO:0000256" key="10">
    <source>
        <dbReference type="SAM" id="MobiDB-lite"/>
    </source>
</evidence>
<dbReference type="NCBIfam" id="TIGR03914">
    <property type="entry name" value="UDG_fam_dom"/>
    <property type="match status" value="1"/>
</dbReference>
<keyword evidence="3" id="KW-0004">4Fe-4S</keyword>
<dbReference type="GO" id="GO:0003887">
    <property type="term" value="F:DNA-directed DNA polymerase activity"/>
    <property type="evidence" value="ECO:0007669"/>
    <property type="project" value="UniProtKB-EC"/>
</dbReference>
<dbReference type="SMART" id="SM00987">
    <property type="entry name" value="UreE_C"/>
    <property type="match status" value="1"/>
</dbReference>
<evidence type="ECO:0000256" key="4">
    <source>
        <dbReference type="ARBA" id="ARBA00022723"/>
    </source>
</evidence>
<evidence type="ECO:0000313" key="13">
    <source>
        <dbReference type="Proteomes" id="UP001549119"/>
    </source>
</evidence>
<reference evidence="12 13" key="1">
    <citation type="submission" date="2024-06" db="EMBL/GenBank/DDBJ databases">
        <title>Genomics of switchgrass bacterial isolates.</title>
        <authorList>
            <person name="Shade A."/>
        </authorList>
    </citation>
    <scope>NUCLEOTIDE SEQUENCE [LARGE SCALE GENOMIC DNA]</scope>
    <source>
        <strain evidence="12 13">PvP084</strain>
    </source>
</reference>
<keyword evidence="8" id="KW-0411">Iron-sulfur</keyword>
<comment type="similarity">
    <text evidence="1">Belongs to the uracil-DNA glycosylase (UDG) superfamily. Type 4 (UDGa) family.</text>
</comment>
<dbReference type="InterPro" id="IPR023875">
    <property type="entry name" value="DNA_repair_put"/>
</dbReference>
<dbReference type="InterPro" id="IPR025404">
    <property type="entry name" value="DUF4130"/>
</dbReference>
<keyword evidence="9" id="KW-0234">DNA repair</keyword>
<evidence type="ECO:0000256" key="6">
    <source>
        <dbReference type="ARBA" id="ARBA00022801"/>
    </source>
</evidence>
<dbReference type="InterPro" id="IPR005273">
    <property type="entry name" value="Ura-DNA_glyco_family4"/>
</dbReference>
<dbReference type="InterPro" id="IPR051536">
    <property type="entry name" value="UDG_Type-4/5"/>
</dbReference>
<keyword evidence="12" id="KW-0548">Nucleotidyltransferase</keyword>
<dbReference type="Proteomes" id="UP001549119">
    <property type="component" value="Unassembled WGS sequence"/>
</dbReference>
<dbReference type="PANTHER" id="PTHR33693">
    <property type="entry name" value="TYPE-5 URACIL-DNA GLYCOSYLASE"/>
    <property type="match status" value="1"/>
</dbReference>
<evidence type="ECO:0000256" key="1">
    <source>
        <dbReference type="ARBA" id="ARBA00006521"/>
    </source>
</evidence>
<dbReference type="EMBL" id="JBEPNW010000002">
    <property type="protein sequence ID" value="MET3866743.1"/>
    <property type="molecule type" value="Genomic_DNA"/>
</dbReference>
<evidence type="ECO:0000259" key="11">
    <source>
        <dbReference type="SMART" id="SM00986"/>
    </source>
</evidence>
<proteinExistence type="inferred from homology"/>
<evidence type="ECO:0000256" key="7">
    <source>
        <dbReference type="ARBA" id="ARBA00023004"/>
    </source>
</evidence>
<evidence type="ECO:0000256" key="3">
    <source>
        <dbReference type="ARBA" id="ARBA00022485"/>
    </source>
</evidence>
<keyword evidence="5" id="KW-0227">DNA damage</keyword>
<accession>A0ABV2NJS4</accession>
<keyword evidence="13" id="KW-1185">Reference proteome</keyword>
<keyword evidence="6" id="KW-0378">Hydrolase</keyword>
<dbReference type="InterPro" id="IPR005122">
    <property type="entry name" value="Uracil-DNA_glycosylase-like"/>
</dbReference>
<dbReference type="SUPFAM" id="SSF52141">
    <property type="entry name" value="Uracil-DNA glycosylase-like"/>
    <property type="match status" value="1"/>
</dbReference>